<evidence type="ECO:0000256" key="1">
    <source>
        <dbReference type="ARBA" id="ARBA00008903"/>
    </source>
</evidence>
<accession>A0A0F4LXY9</accession>
<dbReference type="SUPFAM" id="SSF51735">
    <property type="entry name" value="NAD(P)-binding Rossmann-fold domains"/>
    <property type="match status" value="1"/>
</dbReference>
<dbReference type="Gene3D" id="3.40.50.720">
    <property type="entry name" value="NAD(P)-binding Rossmann-like Domain"/>
    <property type="match status" value="1"/>
</dbReference>
<dbReference type="InterPro" id="IPR023401">
    <property type="entry name" value="ODC_N"/>
</dbReference>
<gene>
    <name evidence="2" type="ORF">JG30_01320</name>
</gene>
<dbReference type="GO" id="GO:0016491">
    <property type="term" value="F:oxidoreductase activity"/>
    <property type="evidence" value="ECO:0007669"/>
    <property type="project" value="UniProtKB-ARBA"/>
</dbReference>
<dbReference type="GO" id="GO:0019752">
    <property type="term" value="P:carboxylic acid metabolic process"/>
    <property type="evidence" value="ECO:0007669"/>
    <property type="project" value="UniProtKB-ARBA"/>
</dbReference>
<dbReference type="GO" id="GO:0005737">
    <property type="term" value="C:cytoplasm"/>
    <property type="evidence" value="ECO:0007669"/>
    <property type="project" value="TreeGrafter"/>
</dbReference>
<dbReference type="InterPro" id="IPR036291">
    <property type="entry name" value="NAD(P)-bd_dom_sf"/>
</dbReference>
<comment type="similarity">
    <text evidence="1">Belongs to the ornithine cyclodeaminase/mu-crystallin family.</text>
</comment>
<dbReference type="OrthoDB" id="9792005at2"/>
<keyword evidence="3" id="KW-1185">Reference proteome</keyword>
<dbReference type="AlphaFoldDB" id="A0A0F4LXY9"/>
<dbReference type="PIRSF" id="PIRSF001439">
    <property type="entry name" value="CryM"/>
    <property type="match status" value="1"/>
</dbReference>
<protein>
    <submittedName>
        <fullName evidence="2">Ornithine cyclodeaminase</fullName>
    </submittedName>
</protein>
<organism evidence="2 3">
    <name type="scientific">Bombilactobacillus mellifer</name>
    <dbReference type="NCBI Taxonomy" id="1218492"/>
    <lineage>
        <taxon>Bacteria</taxon>
        <taxon>Bacillati</taxon>
        <taxon>Bacillota</taxon>
        <taxon>Bacilli</taxon>
        <taxon>Lactobacillales</taxon>
        <taxon>Lactobacillaceae</taxon>
        <taxon>Bombilactobacillus</taxon>
    </lineage>
</organism>
<sequence>MRYLSATDIQTLFPMTAAIEADKEALALYSAQKAKIPLRTNIDIPEYQGQSLYMPGYIQGAQPALGLKIVSVYPNNPQLHLPSVPATMVTLDPQTGQVSALLDGTFLTQLRTGAVQGAATQLLANSHVQKALLIGAGGQAMSQLEAMLTVRSLQEVYIFDRDVDRAYNFCRQASVKFAHQFPTHLIVVDDPNQVVAQVGLITTVTTAKQPTFDGNLVQPGTHINGVGAYTPQMCELPVSVLQRAQSIICDTVDGVLAEAGDIIQPLQAQTLTRQAITGELGQIINQTLPGRQNEKDITVFKTVGTAALDTLVAARIVQQAQKQNVGTIFGENK</sequence>
<dbReference type="Proteomes" id="UP000033558">
    <property type="component" value="Unassembled WGS sequence"/>
</dbReference>
<reference evidence="2 3" key="1">
    <citation type="submission" date="2015-01" db="EMBL/GenBank/DDBJ databases">
        <title>Comparative genomics of the lactic acid bacteria isolated from the honey bee gut.</title>
        <authorList>
            <person name="Ellegaard K.M."/>
            <person name="Tamarit D."/>
            <person name="Javelind E."/>
            <person name="Olofsson T."/>
            <person name="Andersson S.G."/>
            <person name="Vasquez A."/>
        </authorList>
    </citation>
    <scope>NUCLEOTIDE SEQUENCE [LARGE SCALE GENOMIC DNA]</scope>
    <source>
        <strain evidence="2 3">Bin4</strain>
    </source>
</reference>
<proteinExistence type="inferred from homology"/>
<dbReference type="InterPro" id="IPR003462">
    <property type="entry name" value="ODC_Mu_crystall"/>
</dbReference>
<dbReference type="PANTHER" id="PTHR13812:SF19">
    <property type="entry name" value="KETIMINE REDUCTASE MU-CRYSTALLIN"/>
    <property type="match status" value="1"/>
</dbReference>
<dbReference type="PANTHER" id="PTHR13812">
    <property type="entry name" value="KETIMINE REDUCTASE MU-CRYSTALLIN"/>
    <property type="match status" value="1"/>
</dbReference>
<dbReference type="PATRIC" id="fig|1218492.5.peg.245"/>
<dbReference type="Pfam" id="PF02423">
    <property type="entry name" value="OCD_Mu_crystall"/>
    <property type="match status" value="1"/>
</dbReference>
<dbReference type="HOGENOM" id="CLU_042088_2_1_9"/>
<dbReference type="RefSeq" id="WP_046315295.1">
    <property type="nucleotide sequence ID" value="NZ_JBHSZT010000003.1"/>
</dbReference>
<dbReference type="Gene3D" id="3.30.1780.10">
    <property type="entry name" value="ornithine cyclodeaminase, domain 1"/>
    <property type="match status" value="1"/>
</dbReference>
<dbReference type="STRING" id="1218492.JG30_01320"/>
<comment type="caution">
    <text evidence="2">The sequence shown here is derived from an EMBL/GenBank/DDBJ whole genome shotgun (WGS) entry which is preliminary data.</text>
</comment>
<dbReference type="EMBL" id="JXJQ01000002">
    <property type="protein sequence ID" value="KJY63223.1"/>
    <property type="molecule type" value="Genomic_DNA"/>
</dbReference>
<name>A0A0F4LXY9_9LACO</name>
<evidence type="ECO:0000313" key="3">
    <source>
        <dbReference type="Proteomes" id="UP000033558"/>
    </source>
</evidence>
<dbReference type="FunFam" id="3.40.50.720:FF:000311">
    <property type="entry name" value="Ornithine cyclodeaminase"/>
    <property type="match status" value="1"/>
</dbReference>
<evidence type="ECO:0000313" key="2">
    <source>
        <dbReference type="EMBL" id="KJY63223.1"/>
    </source>
</evidence>